<feature type="domain" description="Mur ligase central" evidence="5">
    <location>
        <begin position="159"/>
        <end position="323"/>
    </location>
</feature>
<evidence type="ECO:0000313" key="7">
    <source>
        <dbReference type="Proteomes" id="UP000824200"/>
    </source>
</evidence>
<keyword evidence="1" id="KW-0436">Ligase</keyword>
<keyword evidence="4" id="KW-0812">Transmembrane</keyword>
<feature type="transmembrane region" description="Helical" evidence="4">
    <location>
        <begin position="36"/>
        <end position="57"/>
    </location>
</feature>
<dbReference type="Gene3D" id="3.40.1190.10">
    <property type="entry name" value="Mur-like, catalytic domain"/>
    <property type="match status" value="1"/>
</dbReference>
<keyword evidence="2" id="KW-0547">Nucleotide-binding</keyword>
<dbReference type="SUPFAM" id="SSF53244">
    <property type="entry name" value="MurD-like peptide ligases, peptide-binding domain"/>
    <property type="match status" value="1"/>
</dbReference>
<proteinExistence type="predicted"/>
<dbReference type="InterPro" id="IPR013221">
    <property type="entry name" value="Mur_ligase_cen"/>
</dbReference>
<evidence type="ECO:0000313" key="6">
    <source>
        <dbReference type="EMBL" id="HIR66176.1"/>
    </source>
</evidence>
<dbReference type="Proteomes" id="UP000824200">
    <property type="component" value="Unassembled WGS sequence"/>
</dbReference>
<evidence type="ECO:0000256" key="4">
    <source>
        <dbReference type="SAM" id="Phobius"/>
    </source>
</evidence>
<evidence type="ECO:0000259" key="5">
    <source>
        <dbReference type="Pfam" id="PF08245"/>
    </source>
</evidence>
<keyword evidence="4" id="KW-0472">Membrane</keyword>
<evidence type="ECO:0000256" key="1">
    <source>
        <dbReference type="ARBA" id="ARBA00022598"/>
    </source>
</evidence>
<accession>A0A9D1E4L1</accession>
<dbReference type="InterPro" id="IPR036615">
    <property type="entry name" value="Mur_ligase_C_dom_sf"/>
</dbReference>
<feature type="transmembrane region" description="Helical" evidence="4">
    <location>
        <begin position="6"/>
        <end position="24"/>
    </location>
</feature>
<sequence>MNVVFALWAAVALVCCSLEFFRILQICSYMPQRGYFRCFFTPAYLILIFVAAFSAVWQLYIRIDAVLCSVYTLACIPFFFAQHKTQLKLTKRLWRMLAVDFALLFVGCMFYMHCWSLFLPFTVVLSWLFCLPVDMLVSRYYLKKASCKLKQSSIKVIAITGSFGKTSTKSMLASLLCNSQSPQGSCNTPLGIASYINKTPLNKEYLILEFGARKRGDIEKLCKLYPPQFGIITGVCEQHLATFGSIENIIAEKGRLAVNLPECGFCLLAKNCEVFENTGKCEKISVSVSTENCVVSPHGITFDAFFNEQRFPVHLPQITTYSAETFALCATMCDKLGQSTDVTLSNSCNVVQTPHRMEISHNGRFFIIDDSYNASEKGIEGCCETLLLLKGRKIVISQGIVECGKMRDIANVRCGKKLGDVCDVFVAVGKNSAKLLEGAGQSACTVLLQEKSLRHAVEAVSKHLQKDCFLLFQNDLPDAVSLR</sequence>
<dbReference type="InterPro" id="IPR051046">
    <property type="entry name" value="MurCDEF_CellWall_CoF430Synth"/>
</dbReference>
<dbReference type="PANTHER" id="PTHR43024:SF1">
    <property type="entry name" value="UDP-N-ACETYLMURAMOYL-TRIPEPTIDE--D-ALANYL-D-ALANINE LIGASE"/>
    <property type="match status" value="1"/>
</dbReference>
<dbReference type="AlphaFoldDB" id="A0A9D1E4L1"/>
<name>A0A9D1E4L1_9BACT</name>
<dbReference type="SUPFAM" id="SSF53623">
    <property type="entry name" value="MurD-like peptide ligases, catalytic domain"/>
    <property type="match status" value="1"/>
</dbReference>
<evidence type="ECO:0000256" key="2">
    <source>
        <dbReference type="ARBA" id="ARBA00022741"/>
    </source>
</evidence>
<keyword evidence="4" id="KW-1133">Transmembrane helix</keyword>
<dbReference type="InterPro" id="IPR036565">
    <property type="entry name" value="Mur-like_cat_sf"/>
</dbReference>
<comment type="caution">
    <text evidence="6">The sequence shown here is derived from an EMBL/GenBank/DDBJ whole genome shotgun (WGS) entry which is preliminary data.</text>
</comment>
<reference evidence="6" key="2">
    <citation type="journal article" date="2021" name="PeerJ">
        <title>Extensive microbial diversity within the chicken gut microbiome revealed by metagenomics and culture.</title>
        <authorList>
            <person name="Gilroy R."/>
            <person name="Ravi A."/>
            <person name="Getino M."/>
            <person name="Pursley I."/>
            <person name="Horton D.L."/>
            <person name="Alikhan N.F."/>
            <person name="Baker D."/>
            <person name="Gharbi K."/>
            <person name="Hall N."/>
            <person name="Watson M."/>
            <person name="Adriaenssens E.M."/>
            <person name="Foster-Nyarko E."/>
            <person name="Jarju S."/>
            <person name="Secka A."/>
            <person name="Antonio M."/>
            <person name="Oren A."/>
            <person name="Chaudhuri R.R."/>
            <person name="La Ragione R."/>
            <person name="Hildebrand F."/>
            <person name="Pallen M.J."/>
        </authorList>
    </citation>
    <scope>NUCLEOTIDE SEQUENCE</scope>
    <source>
        <strain evidence="6">CHK121-14286</strain>
    </source>
</reference>
<dbReference type="Pfam" id="PF08245">
    <property type="entry name" value="Mur_ligase_M"/>
    <property type="match status" value="1"/>
</dbReference>
<organism evidence="6 7">
    <name type="scientific">Candidatus Fimimonas gallinarum</name>
    <dbReference type="NCBI Taxonomy" id="2840821"/>
    <lineage>
        <taxon>Bacteria</taxon>
        <taxon>Pseudomonadati</taxon>
        <taxon>Myxococcota</taxon>
        <taxon>Myxococcia</taxon>
        <taxon>Myxococcales</taxon>
        <taxon>Cystobacterineae</taxon>
        <taxon>Myxococcaceae</taxon>
        <taxon>Myxococcaceae incertae sedis</taxon>
        <taxon>Candidatus Fimimonas</taxon>
    </lineage>
</organism>
<keyword evidence="3" id="KW-0067">ATP-binding</keyword>
<gene>
    <name evidence="6" type="ORF">IAC95_04800</name>
</gene>
<evidence type="ECO:0000256" key="3">
    <source>
        <dbReference type="ARBA" id="ARBA00022840"/>
    </source>
</evidence>
<dbReference type="Gene3D" id="3.90.190.20">
    <property type="entry name" value="Mur ligase, C-terminal domain"/>
    <property type="match status" value="1"/>
</dbReference>
<protein>
    <recommendedName>
        <fullName evidence="5">Mur ligase central domain-containing protein</fullName>
    </recommendedName>
</protein>
<dbReference type="GO" id="GO:0016881">
    <property type="term" value="F:acid-amino acid ligase activity"/>
    <property type="evidence" value="ECO:0007669"/>
    <property type="project" value="InterPro"/>
</dbReference>
<dbReference type="EMBL" id="DVHL01000039">
    <property type="protein sequence ID" value="HIR66176.1"/>
    <property type="molecule type" value="Genomic_DNA"/>
</dbReference>
<feature type="transmembrane region" description="Helical" evidence="4">
    <location>
        <begin position="63"/>
        <end position="81"/>
    </location>
</feature>
<dbReference type="GO" id="GO:0005524">
    <property type="term" value="F:ATP binding"/>
    <property type="evidence" value="ECO:0007669"/>
    <property type="project" value="UniProtKB-KW"/>
</dbReference>
<dbReference type="PANTHER" id="PTHR43024">
    <property type="entry name" value="UDP-N-ACETYLMURAMOYL-TRIPEPTIDE--D-ALANYL-D-ALANINE LIGASE"/>
    <property type="match status" value="1"/>
</dbReference>
<reference evidence="6" key="1">
    <citation type="submission" date="2020-10" db="EMBL/GenBank/DDBJ databases">
        <authorList>
            <person name="Gilroy R."/>
        </authorList>
    </citation>
    <scope>NUCLEOTIDE SEQUENCE</scope>
    <source>
        <strain evidence="6">CHK121-14286</strain>
    </source>
</reference>